<accession>A0A146KEX2</accession>
<organism evidence="2">
    <name type="scientific">Trepomonas sp. PC1</name>
    <dbReference type="NCBI Taxonomy" id="1076344"/>
    <lineage>
        <taxon>Eukaryota</taxon>
        <taxon>Metamonada</taxon>
        <taxon>Diplomonadida</taxon>
        <taxon>Hexamitidae</taxon>
        <taxon>Hexamitinae</taxon>
        <taxon>Trepomonas</taxon>
    </lineage>
</organism>
<dbReference type="InterPro" id="IPR027482">
    <property type="entry name" value="Sec1-like_dom2"/>
</dbReference>
<dbReference type="InterPro" id="IPR001619">
    <property type="entry name" value="Sec1-like"/>
</dbReference>
<dbReference type="PANTHER" id="PTHR11679">
    <property type="entry name" value="VESICLE PROTEIN SORTING-ASSOCIATED"/>
    <property type="match status" value="1"/>
</dbReference>
<sequence length="523" mass="60573">QQFIDMQFSELTTIINEYQDYKKILYVDISLFDPIRQHKQELLKNPGINIIQVADVSRVDKETKVIVLARNNDIPAIINLLQQLQKKLADGNKVQLYICPYLYQQHYLAFEASKVRNNFQDELLSLYCFPTYDQNLFSMCMPSTVYKNSLSSTILYSNLLIKIASTISTAKSLTAKGSLAVQVLQSFSRLQEEQRLNFDVGFDQIIILDRTVDPFSPLFQGQSYVEQLVAHFGFKSNIIDKRYMTSQLDSVFDMYKHKNCTQVFETISDLNKELIKTRDECKANTNPNLPAAVIKQNMLKLTKLDKQQTELERHVKYCQQLKKEKRNYQYMEYYYIQKEIMNGKYKFDLLYSFILSGTFSFEQELGMFLLYCQFNRPKAAEVDKIKKLLVEQHGPRAELALIANQELINNQKMLQEYNKLYNLVTDDVIGKQECLNQSFGFIQPLSVKIVESIIKKEPKRDGIPTFELPKKEGEADKILVIMIGPLTHGEASAFDVLRKQETSLDVICTELCEGSDIIKLMSE</sequence>
<evidence type="ECO:0000256" key="1">
    <source>
        <dbReference type="ARBA" id="ARBA00009884"/>
    </source>
</evidence>
<comment type="similarity">
    <text evidence="1">Belongs to the STXBP/unc-18/SEC1 family.</text>
</comment>
<reference evidence="2" key="1">
    <citation type="submission" date="2015-07" db="EMBL/GenBank/DDBJ databases">
        <title>Adaptation to a free-living lifestyle via gene acquisitions in the diplomonad Trepomonas sp. PC1.</title>
        <authorList>
            <person name="Xu F."/>
            <person name="Jerlstrom-Hultqvist J."/>
            <person name="Kolisko M."/>
            <person name="Simpson A.G.B."/>
            <person name="Roger A.J."/>
            <person name="Svard S.G."/>
            <person name="Andersson J.O."/>
        </authorList>
    </citation>
    <scope>NUCLEOTIDE SEQUENCE</scope>
    <source>
        <strain evidence="2">PC1</strain>
    </source>
</reference>
<dbReference type="Gene3D" id="3.40.50.1910">
    <property type="match status" value="1"/>
</dbReference>
<feature type="non-terminal residue" evidence="2">
    <location>
        <position position="1"/>
    </location>
</feature>
<proteinExistence type="inferred from homology"/>
<dbReference type="SUPFAM" id="SSF56815">
    <property type="entry name" value="Sec1/munc18-like (SM) proteins"/>
    <property type="match status" value="1"/>
</dbReference>
<dbReference type="GO" id="GO:0016192">
    <property type="term" value="P:vesicle-mediated transport"/>
    <property type="evidence" value="ECO:0007669"/>
    <property type="project" value="InterPro"/>
</dbReference>
<dbReference type="EMBL" id="GDID01002560">
    <property type="protein sequence ID" value="JAP94046.1"/>
    <property type="molecule type" value="Transcribed_RNA"/>
</dbReference>
<dbReference type="InterPro" id="IPR036045">
    <property type="entry name" value="Sec1-like_sf"/>
</dbReference>
<evidence type="ECO:0000313" key="2">
    <source>
        <dbReference type="EMBL" id="JAP94046.1"/>
    </source>
</evidence>
<dbReference type="Gene3D" id="3.90.830.10">
    <property type="entry name" value="Syntaxin Binding Protein 1, Chain A, domain 2"/>
    <property type="match status" value="1"/>
</dbReference>
<protein>
    <submittedName>
        <fullName evidence="2">Sec1 family protein</fullName>
    </submittedName>
</protein>
<name>A0A146KEX2_9EUKA</name>
<dbReference type="Pfam" id="PF00995">
    <property type="entry name" value="Sec1"/>
    <property type="match status" value="1"/>
</dbReference>
<dbReference type="InterPro" id="IPR043127">
    <property type="entry name" value="Sec-1-like_dom3a"/>
</dbReference>
<dbReference type="AlphaFoldDB" id="A0A146KEX2"/>
<gene>
    <name evidence="2" type="ORF">TPC1_13442</name>
</gene>